<organism evidence="1 2">
    <name type="scientific">Araneus ventricosus</name>
    <name type="common">Orbweaver spider</name>
    <name type="synonym">Epeira ventricosa</name>
    <dbReference type="NCBI Taxonomy" id="182803"/>
    <lineage>
        <taxon>Eukaryota</taxon>
        <taxon>Metazoa</taxon>
        <taxon>Ecdysozoa</taxon>
        <taxon>Arthropoda</taxon>
        <taxon>Chelicerata</taxon>
        <taxon>Arachnida</taxon>
        <taxon>Araneae</taxon>
        <taxon>Araneomorphae</taxon>
        <taxon>Entelegynae</taxon>
        <taxon>Araneoidea</taxon>
        <taxon>Araneidae</taxon>
        <taxon>Araneus</taxon>
    </lineage>
</organism>
<dbReference type="EMBL" id="BGPR01006843">
    <property type="protein sequence ID" value="GBN22282.1"/>
    <property type="molecule type" value="Genomic_DNA"/>
</dbReference>
<evidence type="ECO:0000313" key="2">
    <source>
        <dbReference type="Proteomes" id="UP000499080"/>
    </source>
</evidence>
<name>A0A4Y2M6B2_ARAVE</name>
<reference evidence="1 2" key="1">
    <citation type="journal article" date="2019" name="Sci. Rep.">
        <title>Orb-weaving spider Araneus ventricosus genome elucidates the spidroin gene catalogue.</title>
        <authorList>
            <person name="Kono N."/>
            <person name="Nakamura H."/>
            <person name="Ohtoshi R."/>
            <person name="Moran D.A.P."/>
            <person name="Shinohara A."/>
            <person name="Yoshida Y."/>
            <person name="Fujiwara M."/>
            <person name="Mori M."/>
            <person name="Tomita M."/>
            <person name="Arakawa K."/>
        </authorList>
    </citation>
    <scope>NUCLEOTIDE SEQUENCE [LARGE SCALE GENOMIC DNA]</scope>
</reference>
<sequence length="94" mass="10972">MNNYIIILGSNSLGDNYSFAPTSHRVKKSLDKGERHLLPFFLKLRELFIGTVAFLPTRRSSSSVHTPSIMLRSEDWLGQSRENQFWMCLDQYFE</sequence>
<gene>
    <name evidence="1" type="ORF">AVEN_108548_1</name>
</gene>
<accession>A0A4Y2M6B2</accession>
<keyword evidence="2" id="KW-1185">Reference proteome</keyword>
<evidence type="ECO:0000313" key="1">
    <source>
        <dbReference type="EMBL" id="GBN22282.1"/>
    </source>
</evidence>
<dbReference type="Proteomes" id="UP000499080">
    <property type="component" value="Unassembled WGS sequence"/>
</dbReference>
<comment type="caution">
    <text evidence="1">The sequence shown here is derived from an EMBL/GenBank/DDBJ whole genome shotgun (WGS) entry which is preliminary data.</text>
</comment>
<proteinExistence type="predicted"/>
<protein>
    <submittedName>
        <fullName evidence="1">Uncharacterized protein</fullName>
    </submittedName>
</protein>
<dbReference type="AlphaFoldDB" id="A0A4Y2M6B2"/>